<accession>A0A2T4ZI57</accession>
<reference evidence="2 3" key="1">
    <citation type="submission" date="2018-04" db="EMBL/GenBank/DDBJ databases">
        <title>Genomic Encyclopedia of Archaeal and Bacterial Type Strains, Phase II (KMG-II): from individual species to whole genera.</title>
        <authorList>
            <person name="Goeker M."/>
        </authorList>
    </citation>
    <scope>NUCLEOTIDE SEQUENCE [LARGE SCALE GENOMIC DNA]</scope>
    <source>
        <strain evidence="2 3">DSM 25521</strain>
    </source>
</reference>
<keyword evidence="1" id="KW-1133">Transmembrane helix</keyword>
<keyword evidence="1" id="KW-0812">Transmembrane</keyword>
<feature type="transmembrane region" description="Helical" evidence="1">
    <location>
        <begin position="125"/>
        <end position="143"/>
    </location>
</feature>
<feature type="transmembrane region" description="Helical" evidence="1">
    <location>
        <begin position="252"/>
        <end position="271"/>
    </location>
</feature>
<evidence type="ECO:0000256" key="1">
    <source>
        <dbReference type="SAM" id="Phobius"/>
    </source>
</evidence>
<feature type="transmembrane region" description="Helical" evidence="1">
    <location>
        <begin position="155"/>
        <end position="177"/>
    </location>
</feature>
<feature type="transmembrane region" description="Helical" evidence="1">
    <location>
        <begin position="56"/>
        <end position="76"/>
    </location>
</feature>
<evidence type="ECO:0000313" key="3">
    <source>
        <dbReference type="Proteomes" id="UP000241808"/>
    </source>
</evidence>
<dbReference type="Proteomes" id="UP000241808">
    <property type="component" value="Unassembled WGS sequence"/>
</dbReference>
<name>A0A2T4ZI57_9HYPH</name>
<protein>
    <submittedName>
        <fullName evidence="2">Uncharacterized protein</fullName>
    </submittedName>
</protein>
<gene>
    <name evidence="2" type="ORF">C8P69_101325</name>
</gene>
<sequence>MPLPLGTASSIFSTATAVTDFFKPNRSPYLLSSLFIVICLLLAIENPKFPPTKHFMLIIPSFFLIIILNVLSFYFTPIIPDSDSKETNDIDAQLKLSRSASLSSGIVCIYVILRLSDPIELHTGVAYLACLIHCAVFLSYTIFRNIQEENMRNISYFQISFMTSLFLVCFVTSAGNLKSLDGSVVLSCRTSASFQGAERNDGELSAKSAHTVNFLPSSCSDNYEDAVRREIGKTFADISDLKITRTAEFDPNFVVFIFFSILWLINILFWIKMLSKIWQNSTLVIGETT</sequence>
<keyword evidence="3" id="KW-1185">Reference proteome</keyword>
<dbReference type="RefSeq" id="WP_146167263.1">
    <property type="nucleotide sequence ID" value="NZ_PZZL01000001.1"/>
</dbReference>
<proteinExistence type="predicted"/>
<keyword evidence="1" id="KW-0472">Membrane</keyword>
<comment type="caution">
    <text evidence="2">The sequence shown here is derived from an EMBL/GenBank/DDBJ whole genome shotgun (WGS) entry which is preliminary data.</text>
</comment>
<evidence type="ECO:0000313" key="2">
    <source>
        <dbReference type="EMBL" id="PTM61655.1"/>
    </source>
</evidence>
<dbReference type="AlphaFoldDB" id="A0A2T4ZI57"/>
<dbReference type="EMBL" id="PZZL01000001">
    <property type="protein sequence ID" value="PTM61655.1"/>
    <property type="molecule type" value="Genomic_DNA"/>
</dbReference>
<feature type="transmembrane region" description="Helical" evidence="1">
    <location>
        <begin position="27"/>
        <end position="44"/>
    </location>
</feature>
<organism evidence="2 3">
    <name type="scientific">Phreatobacter oligotrophus</name>
    <dbReference type="NCBI Taxonomy" id="1122261"/>
    <lineage>
        <taxon>Bacteria</taxon>
        <taxon>Pseudomonadati</taxon>
        <taxon>Pseudomonadota</taxon>
        <taxon>Alphaproteobacteria</taxon>
        <taxon>Hyphomicrobiales</taxon>
        <taxon>Phreatobacteraceae</taxon>
        <taxon>Phreatobacter</taxon>
    </lineage>
</organism>